<name>A0A8H6YXT6_9AGAR</name>
<gene>
    <name evidence="4" type="ORF">MSAN_00882300</name>
</gene>
<feature type="region of interest" description="Disordered" evidence="1">
    <location>
        <begin position="340"/>
        <end position="363"/>
    </location>
</feature>
<accession>A0A8H6YXT6</accession>
<protein>
    <recommendedName>
        <fullName evidence="3">DUF6534 domain-containing protein</fullName>
    </recommendedName>
</protein>
<dbReference type="PANTHER" id="PTHR40465:SF1">
    <property type="entry name" value="DUF6534 DOMAIN-CONTAINING PROTEIN"/>
    <property type="match status" value="1"/>
</dbReference>
<feature type="transmembrane region" description="Helical" evidence="2">
    <location>
        <begin position="168"/>
        <end position="196"/>
    </location>
</feature>
<dbReference type="Proteomes" id="UP000623467">
    <property type="component" value="Unassembled WGS sequence"/>
</dbReference>
<feature type="transmembrane region" description="Helical" evidence="2">
    <location>
        <begin position="98"/>
        <end position="120"/>
    </location>
</feature>
<dbReference type="OrthoDB" id="3203775at2759"/>
<keyword evidence="2" id="KW-1133">Transmembrane helix</keyword>
<feature type="transmembrane region" description="Helical" evidence="2">
    <location>
        <begin position="250"/>
        <end position="273"/>
    </location>
</feature>
<keyword evidence="2" id="KW-0812">Transmembrane</keyword>
<dbReference type="Pfam" id="PF20152">
    <property type="entry name" value="DUF6534"/>
    <property type="match status" value="1"/>
</dbReference>
<reference evidence="4" key="1">
    <citation type="submission" date="2020-05" db="EMBL/GenBank/DDBJ databases">
        <title>Mycena genomes resolve the evolution of fungal bioluminescence.</title>
        <authorList>
            <person name="Tsai I.J."/>
        </authorList>
    </citation>
    <scope>NUCLEOTIDE SEQUENCE</scope>
    <source>
        <strain evidence="4">160909Yilan</strain>
    </source>
</reference>
<keyword evidence="2" id="KW-0472">Membrane</keyword>
<feature type="transmembrane region" description="Helical" evidence="2">
    <location>
        <begin position="63"/>
        <end position="86"/>
    </location>
</feature>
<sequence length="363" mass="40551">MIFCEMFQPLQDPHLDRRTMFRTPNDCLAWWHSAAPADLDSRLERILPATYKGRALNEYSSSALLIGTWAGSLLYMAELLQAVYYFRTFKDNWKLKSYIAIAFAVDTISAVADYICVYLYTITHAGDLAYLTKQNWPVPLYIISTTTVAFLAQSFLAFRYWRMTKNTLFVCFLSILILGAVGGGFSAGFTVALFPAYKDRNKARISGAAWIVTQVSADLIIAGALVRELMKAKSLFKGQRRINNVLNRMIFHTIQTGTVTAAMTVLALVAFLINDETNIPVGIIYPPRPRLFMIFQLINLNIRDSGRSKNSTISVGQRGQLVSAHGTTYNFTTEFYPSEPDSNTSGSVKSNALVNPPIQRALG</sequence>
<dbReference type="InterPro" id="IPR045339">
    <property type="entry name" value="DUF6534"/>
</dbReference>
<feature type="transmembrane region" description="Helical" evidence="2">
    <location>
        <begin position="208"/>
        <end position="229"/>
    </location>
</feature>
<feature type="transmembrane region" description="Helical" evidence="2">
    <location>
        <begin position="140"/>
        <end position="161"/>
    </location>
</feature>
<evidence type="ECO:0000313" key="5">
    <source>
        <dbReference type="Proteomes" id="UP000623467"/>
    </source>
</evidence>
<evidence type="ECO:0000313" key="4">
    <source>
        <dbReference type="EMBL" id="KAF7366261.1"/>
    </source>
</evidence>
<dbReference type="PANTHER" id="PTHR40465">
    <property type="entry name" value="CHROMOSOME 1, WHOLE GENOME SHOTGUN SEQUENCE"/>
    <property type="match status" value="1"/>
</dbReference>
<dbReference type="EMBL" id="JACAZH010000006">
    <property type="protein sequence ID" value="KAF7366261.1"/>
    <property type="molecule type" value="Genomic_DNA"/>
</dbReference>
<evidence type="ECO:0000259" key="3">
    <source>
        <dbReference type="Pfam" id="PF20152"/>
    </source>
</evidence>
<comment type="caution">
    <text evidence="4">The sequence shown here is derived from an EMBL/GenBank/DDBJ whole genome shotgun (WGS) entry which is preliminary data.</text>
</comment>
<proteinExistence type="predicted"/>
<evidence type="ECO:0000256" key="2">
    <source>
        <dbReference type="SAM" id="Phobius"/>
    </source>
</evidence>
<feature type="compositionally biased region" description="Polar residues" evidence="1">
    <location>
        <begin position="340"/>
        <end position="353"/>
    </location>
</feature>
<evidence type="ECO:0000256" key="1">
    <source>
        <dbReference type="SAM" id="MobiDB-lite"/>
    </source>
</evidence>
<keyword evidence="5" id="KW-1185">Reference proteome</keyword>
<feature type="domain" description="DUF6534" evidence="3">
    <location>
        <begin position="215"/>
        <end position="305"/>
    </location>
</feature>
<organism evidence="4 5">
    <name type="scientific">Mycena sanguinolenta</name>
    <dbReference type="NCBI Taxonomy" id="230812"/>
    <lineage>
        <taxon>Eukaryota</taxon>
        <taxon>Fungi</taxon>
        <taxon>Dikarya</taxon>
        <taxon>Basidiomycota</taxon>
        <taxon>Agaricomycotina</taxon>
        <taxon>Agaricomycetes</taxon>
        <taxon>Agaricomycetidae</taxon>
        <taxon>Agaricales</taxon>
        <taxon>Marasmiineae</taxon>
        <taxon>Mycenaceae</taxon>
        <taxon>Mycena</taxon>
    </lineage>
</organism>
<dbReference type="AlphaFoldDB" id="A0A8H6YXT6"/>